<name>A0A330GGH7_ENTCL</name>
<dbReference type="Pfam" id="PF13503">
    <property type="entry name" value="DUF4123"/>
    <property type="match status" value="1"/>
</dbReference>
<gene>
    <name evidence="2" type="ORF">DP202_06050</name>
</gene>
<proteinExistence type="predicted"/>
<organism evidence="2 3">
    <name type="scientific">Enterobacter cloacae</name>
    <dbReference type="NCBI Taxonomy" id="550"/>
    <lineage>
        <taxon>Bacteria</taxon>
        <taxon>Pseudomonadati</taxon>
        <taxon>Pseudomonadota</taxon>
        <taxon>Gammaproteobacteria</taxon>
        <taxon>Enterobacterales</taxon>
        <taxon>Enterobacteriaceae</taxon>
        <taxon>Enterobacter</taxon>
        <taxon>Enterobacter cloacae complex</taxon>
    </lineage>
</organism>
<dbReference type="AlphaFoldDB" id="A0A330GGH7"/>
<evidence type="ECO:0000313" key="2">
    <source>
        <dbReference type="EMBL" id="RAZ70652.1"/>
    </source>
</evidence>
<protein>
    <recommendedName>
        <fullName evidence="1">DUF4123 domain-containing protein</fullName>
    </recommendedName>
</protein>
<reference evidence="2 3" key="1">
    <citation type="submission" date="2018-06" db="EMBL/GenBank/DDBJ databases">
        <title>ACT-28, a chromosomally-encoded AmpC with carbapenemase activity from Enterobacter kobei.</title>
        <authorList>
            <person name="Jousset A.B."/>
            <person name="Oueslati S."/>
            <person name="Bernabeu S."/>
            <person name="Takissian J."/>
            <person name="Creton E."/>
            <person name="Vogel A."/>
            <person name="Cotellon G."/>
            <person name="Bonnin R.A."/>
            <person name="Dortet L."/>
            <person name="Naas T."/>
        </authorList>
    </citation>
    <scope>NUCLEOTIDE SEQUENCE [LARGE SCALE GENOMIC DNA]</scope>
    <source>
        <strain evidence="2 3">99B3</strain>
    </source>
</reference>
<dbReference type="InterPro" id="IPR025391">
    <property type="entry name" value="DUF4123"/>
</dbReference>
<dbReference type="RefSeq" id="WP_112780356.1">
    <property type="nucleotide sequence ID" value="NZ_CABMNQ010000007.1"/>
</dbReference>
<sequence>MIDNSTRVQQWLHSSLSSRDTLWAVLARTNGATGLKAWYELDGSATPVGLYRGTQYEQWHAVQPLLVKVGRYSPFLRWVEKTDSLSWGWLAVSPLNEKTITDHLRALTQIFLPDGSTAFFRYWDGRFLLTHISWSLKEWQKVLPVFSSYWINGVTVNTVVNTDIPVRHSPWWEVPEGLIDYLNNEHSPAAVANVVQWLKETHPSLYTQYSPPQITHKIALLYDHVQSLSLSKQDQSALLKKTLLADLSPLTHG</sequence>
<comment type="caution">
    <text evidence="2">The sequence shown here is derived from an EMBL/GenBank/DDBJ whole genome shotgun (WGS) entry which is preliminary data.</text>
</comment>
<dbReference type="EMBL" id="QMDH01000007">
    <property type="protein sequence ID" value="RAZ70652.1"/>
    <property type="molecule type" value="Genomic_DNA"/>
</dbReference>
<evidence type="ECO:0000313" key="3">
    <source>
        <dbReference type="Proteomes" id="UP000251576"/>
    </source>
</evidence>
<evidence type="ECO:0000259" key="1">
    <source>
        <dbReference type="Pfam" id="PF13503"/>
    </source>
</evidence>
<feature type="domain" description="DUF4123" evidence="1">
    <location>
        <begin position="32"/>
        <end position="133"/>
    </location>
</feature>
<accession>A0A330GGH7</accession>
<dbReference type="Proteomes" id="UP000251576">
    <property type="component" value="Unassembled WGS sequence"/>
</dbReference>